<evidence type="ECO:0000256" key="1">
    <source>
        <dbReference type="SAM" id="Phobius"/>
    </source>
</evidence>
<gene>
    <name evidence="2" type="ORF">G7Y89_g4266</name>
</gene>
<keyword evidence="1" id="KW-0812">Transmembrane</keyword>
<feature type="transmembrane region" description="Helical" evidence="1">
    <location>
        <begin position="65"/>
        <end position="89"/>
    </location>
</feature>
<sequence>MADAAVSAPPKQHPGERLATFFSNLFTTLIGISTLGASITFAKIVQSPIPPFYGPFSFHTTQAHLSISWLLFVLNLAITAFAACGLVLYRPRVVSDFGTQDSRDRRIVMWYASAVSALLFGILISAFVFLGLVVVSYGGAVGWAAVAITAVVGALGMGIIVWQSPIGSKAIGGEGSSTGRQSTRLDQYGSPPRMGSFKNGVIYEEGAVYDDGEAYDDGGRMSKSYGDVEQSSIARPMVAEVPSYLADMRRIRASRISGDSGYDGKY</sequence>
<evidence type="ECO:0000313" key="2">
    <source>
        <dbReference type="EMBL" id="KAF4633856.1"/>
    </source>
</evidence>
<proteinExistence type="predicted"/>
<dbReference type="EMBL" id="JAAMPI010000227">
    <property type="protein sequence ID" value="KAF4633856.1"/>
    <property type="molecule type" value="Genomic_DNA"/>
</dbReference>
<accession>A0A8H4RR39</accession>
<dbReference type="AlphaFoldDB" id="A0A8H4RR39"/>
<comment type="caution">
    <text evidence="2">The sequence shown here is derived from an EMBL/GenBank/DDBJ whole genome shotgun (WGS) entry which is preliminary data.</text>
</comment>
<keyword evidence="1" id="KW-0472">Membrane</keyword>
<name>A0A8H4RR39_9HELO</name>
<feature type="transmembrane region" description="Helical" evidence="1">
    <location>
        <begin position="110"/>
        <end position="134"/>
    </location>
</feature>
<keyword evidence="1" id="KW-1133">Transmembrane helix</keyword>
<feature type="transmembrane region" description="Helical" evidence="1">
    <location>
        <begin position="140"/>
        <end position="162"/>
    </location>
</feature>
<keyword evidence="3" id="KW-1185">Reference proteome</keyword>
<organism evidence="2 3">
    <name type="scientific">Cudoniella acicularis</name>
    <dbReference type="NCBI Taxonomy" id="354080"/>
    <lineage>
        <taxon>Eukaryota</taxon>
        <taxon>Fungi</taxon>
        <taxon>Dikarya</taxon>
        <taxon>Ascomycota</taxon>
        <taxon>Pezizomycotina</taxon>
        <taxon>Leotiomycetes</taxon>
        <taxon>Helotiales</taxon>
        <taxon>Tricladiaceae</taxon>
        <taxon>Cudoniella</taxon>
    </lineage>
</organism>
<reference evidence="2 3" key="1">
    <citation type="submission" date="2020-03" db="EMBL/GenBank/DDBJ databases">
        <title>Draft Genome Sequence of Cudoniella acicularis.</title>
        <authorList>
            <person name="Buettner E."/>
            <person name="Kellner H."/>
        </authorList>
    </citation>
    <scope>NUCLEOTIDE SEQUENCE [LARGE SCALE GENOMIC DNA]</scope>
    <source>
        <strain evidence="2 3">DSM 108380</strain>
    </source>
</reference>
<dbReference type="OrthoDB" id="3599804at2759"/>
<dbReference type="Proteomes" id="UP000566819">
    <property type="component" value="Unassembled WGS sequence"/>
</dbReference>
<evidence type="ECO:0000313" key="3">
    <source>
        <dbReference type="Proteomes" id="UP000566819"/>
    </source>
</evidence>
<feature type="transmembrane region" description="Helical" evidence="1">
    <location>
        <begin position="21"/>
        <end position="45"/>
    </location>
</feature>
<protein>
    <submittedName>
        <fullName evidence="2">Uncharacterized protein</fullName>
    </submittedName>
</protein>